<protein>
    <recommendedName>
        <fullName evidence="2">histidine kinase</fullName>
        <ecNumber evidence="2">2.7.13.3</ecNumber>
    </recommendedName>
</protein>
<dbReference type="GO" id="GO:0005524">
    <property type="term" value="F:ATP binding"/>
    <property type="evidence" value="ECO:0007669"/>
    <property type="project" value="UniProtKB-KW"/>
</dbReference>
<evidence type="ECO:0000256" key="5">
    <source>
        <dbReference type="ARBA" id="ARBA00022741"/>
    </source>
</evidence>
<sequence>MTEEPGPLDAFPPPNGADMDARLTDAERALTTADAGAQASLAREQLWRDELQHRVRNMLAIVRSIFARTVAAGGDLEDVANHFNGRLDVLTRYQLVHGVGPDATLDFQTMVHDELQSIHAAGDPRVTCEGPEVRVPQNTAQLLGLALHELATNSIKFGIFSLLPERGTLAIRWRVAPDGFHFNWDERGMAVLGAAPLRQGFGREFIEQALPYQLGARATLDVLPGQVSCDIHVPSWDTARADSVDRVAS</sequence>
<dbReference type="InterPro" id="IPR011102">
    <property type="entry name" value="Sig_transdc_His_kinase_HWE"/>
</dbReference>
<keyword evidence="7" id="KW-0067">ATP-binding</keyword>
<feature type="domain" description="Signal transduction histidine kinase HWE region" evidence="9">
    <location>
        <begin position="50"/>
        <end position="132"/>
    </location>
</feature>
<proteinExistence type="predicted"/>
<evidence type="ECO:0000256" key="8">
    <source>
        <dbReference type="SAM" id="MobiDB-lite"/>
    </source>
</evidence>
<keyword evidence="10" id="KW-0489">Methyltransferase</keyword>
<dbReference type="RefSeq" id="WP_184089614.1">
    <property type="nucleotide sequence ID" value="NZ_JACIJF010000011.1"/>
</dbReference>
<keyword evidence="10" id="KW-0378">Hydrolase</keyword>
<dbReference type="EC" id="2.7.13.3" evidence="2"/>
<keyword evidence="6" id="KW-0418">Kinase</keyword>
<evidence type="ECO:0000313" key="11">
    <source>
        <dbReference type="Proteomes" id="UP000527143"/>
    </source>
</evidence>
<dbReference type="GO" id="GO:0008168">
    <property type="term" value="F:methyltransferase activity"/>
    <property type="evidence" value="ECO:0007669"/>
    <property type="project" value="UniProtKB-KW"/>
</dbReference>
<evidence type="ECO:0000256" key="7">
    <source>
        <dbReference type="ARBA" id="ARBA00022840"/>
    </source>
</evidence>
<evidence type="ECO:0000256" key="2">
    <source>
        <dbReference type="ARBA" id="ARBA00012438"/>
    </source>
</evidence>
<keyword evidence="11" id="KW-1185">Reference proteome</keyword>
<dbReference type="Pfam" id="PF07536">
    <property type="entry name" value="HWE_HK"/>
    <property type="match status" value="1"/>
</dbReference>
<keyword evidence="5" id="KW-0547">Nucleotide-binding</keyword>
<organism evidence="10 11">
    <name type="scientific">Sphingomonas xinjiangensis</name>
    <dbReference type="NCBI Taxonomy" id="643568"/>
    <lineage>
        <taxon>Bacteria</taxon>
        <taxon>Pseudomonadati</taxon>
        <taxon>Pseudomonadota</taxon>
        <taxon>Alphaproteobacteria</taxon>
        <taxon>Sphingomonadales</taxon>
        <taxon>Sphingomonadaceae</taxon>
        <taxon>Sphingomonas</taxon>
    </lineage>
</organism>
<accession>A0A840YGF1</accession>
<evidence type="ECO:0000259" key="9">
    <source>
        <dbReference type="SMART" id="SM00911"/>
    </source>
</evidence>
<dbReference type="GO" id="GO:0004673">
    <property type="term" value="F:protein histidine kinase activity"/>
    <property type="evidence" value="ECO:0007669"/>
    <property type="project" value="UniProtKB-EC"/>
</dbReference>
<feature type="region of interest" description="Disordered" evidence="8">
    <location>
        <begin position="1"/>
        <end position="20"/>
    </location>
</feature>
<dbReference type="AlphaFoldDB" id="A0A840YGF1"/>
<keyword evidence="3" id="KW-0597">Phosphoprotein</keyword>
<dbReference type="Proteomes" id="UP000527143">
    <property type="component" value="Unassembled WGS sequence"/>
</dbReference>
<dbReference type="EMBL" id="JACIJF010000011">
    <property type="protein sequence ID" value="MBB5711924.1"/>
    <property type="molecule type" value="Genomic_DNA"/>
</dbReference>
<evidence type="ECO:0000256" key="1">
    <source>
        <dbReference type="ARBA" id="ARBA00000085"/>
    </source>
</evidence>
<evidence type="ECO:0000313" key="10">
    <source>
        <dbReference type="EMBL" id="MBB5711924.1"/>
    </source>
</evidence>
<dbReference type="PANTHER" id="PTHR41523:SF7">
    <property type="entry name" value="HISTIDINE KINASE"/>
    <property type="match status" value="1"/>
</dbReference>
<gene>
    <name evidence="10" type="ORF">FHT02_003177</name>
</gene>
<dbReference type="GO" id="GO:0032259">
    <property type="term" value="P:methylation"/>
    <property type="evidence" value="ECO:0007669"/>
    <property type="project" value="UniProtKB-KW"/>
</dbReference>
<comment type="catalytic activity">
    <reaction evidence="1">
        <text>ATP + protein L-histidine = ADP + protein N-phospho-L-histidine.</text>
        <dbReference type="EC" id="2.7.13.3"/>
    </reaction>
</comment>
<dbReference type="GO" id="GO:0016787">
    <property type="term" value="F:hydrolase activity"/>
    <property type="evidence" value="ECO:0007669"/>
    <property type="project" value="UniProtKB-KW"/>
</dbReference>
<evidence type="ECO:0000256" key="3">
    <source>
        <dbReference type="ARBA" id="ARBA00022553"/>
    </source>
</evidence>
<dbReference type="PANTHER" id="PTHR41523">
    <property type="entry name" value="TWO-COMPONENT SYSTEM SENSOR PROTEIN"/>
    <property type="match status" value="1"/>
</dbReference>
<dbReference type="SMART" id="SM00911">
    <property type="entry name" value="HWE_HK"/>
    <property type="match status" value="1"/>
</dbReference>
<comment type="caution">
    <text evidence="10">The sequence shown here is derived from an EMBL/GenBank/DDBJ whole genome shotgun (WGS) entry which is preliminary data.</text>
</comment>
<evidence type="ECO:0000256" key="6">
    <source>
        <dbReference type="ARBA" id="ARBA00022777"/>
    </source>
</evidence>
<name>A0A840YGF1_9SPHN</name>
<keyword evidence="4 10" id="KW-0808">Transferase</keyword>
<reference evidence="10 11" key="1">
    <citation type="submission" date="2020-08" db="EMBL/GenBank/DDBJ databases">
        <title>Genomic Encyclopedia of Type Strains, Phase IV (KMG-IV): sequencing the most valuable type-strain genomes for metagenomic binning, comparative biology and taxonomic classification.</title>
        <authorList>
            <person name="Goeker M."/>
        </authorList>
    </citation>
    <scope>NUCLEOTIDE SEQUENCE [LARGE SCALE GENOMIC DNA]</scope>
    <source>
        <strain evidence="10 11">DSM 26736</strain>
    </source>
</reference>
<evidence type="ECO:0000256" key="4">
    <source>
        <dbReference type="ARBA" id="ARBA00022679"/>
    </source>
</evidence>